<evidence type="ECO:0000259" key="4">
    <source>
        <dbReference type="Pfam" id="PF01494"/>
    </source>
</evidence>
<dbReference type="GO" id="GO:0004497">
    <property type="term" value="F:monooxygenase activity"/>
    <property type="evidence" value="ECO:0007669"/>
    <property type="project" value="UniProtKB-KW"/>
</dbReference>
<protein>
    <recommendedName>
        <fullName evidence="4">FAD-binding domain-containing protein</fullName>
    </recommendedName>
</protein>
<comment type="similarity">
    <text evidence="3">Belongs to the 3-hydroxybenzoate 6-hydroxylase family.</text>
</comment>
<evidence type="ECO:0000256" key="1">
    <source>
        <dbReference type="ARBA" id="ARBA00023002"/>
    </source>
</evidence>
<name>A0A328D998_9ASTE</name>
<dbReference type="AlphaFoldDB" id="A0A328D998"/>
<dbReference type="EMBL" id="NQVE01000192">
    <property type="protein sequence ID" value="RAL40881.1"/>
    <property type="molecule type" value="Genomic_DNA"/>
</dbReference>
<keyword evidence="2" id="KW-0503">Monooxygenase</keyword>
<reference evidence="5 6" key="1">
    <citation type="submission" date="2018-06" db="EMBL/GenBank/DDBJ databases">
        <title>The Genome of Cuscuta australis (Dodder) Provides Insight into the Evolution of Plant Parasitism.</title>
        <authorList>
            <person name="Liu H."/>
        </authorList>
    </citation>
    <scope>NUCLEOTIDE SEQUENCE [LARGE SCALE GENOMIC DNA]</scope>
    <source>
        <strain evidence="6">cv. Yunnan</strain>
        <tissue evidence="5">Vines</tissue>
    </source>
</reference>
<keyword evidence="1" id="KW-0560">Oxidoreductase</keyword>
<evidence type="ECO:0000256" key="3">
    <source>
        <dbReference type="ARBA" id="ARBA00024018"/>
    </source>
</evidence>
<keyword evidence="6" id="KW-1185">Reference proteome</keyword>
<dbReference type="GO" id="GO:0071949">
    <property type="term" value="F:FAD binding"/>
    <property type="evidence" value="ECO:0007669"/>
    <property type="project" value="InterPro"/>
</dbReference>
<gene>
    <name evidence="5" type="ORF">DM860_008579</name>
</gene>
<evidence type="ECO:0000256" key="2">
    <source>
        <dbReference type="ARBA" id="ARBA00023033"/>
    </source>
</evidence>
<dbReference type="Proteomes" id="UP000249390">
    <property type="component" value="Unassembled WGS sequence"/>
</dbReference>
<dbReference type="Pfam" id="PF01494">
    <property type="entry name" value="FAD_binding_3"/>
    <property type="match status" value="1"/>
</dbReference>
<accession>A0A328D998</accession>
<dbReference type="InterPro" id="IPR044560">
    <property type="entry name" value="MOase"/>
</dbReference>
<dbReference type="Gene3D" id="3.50.50.60">
    <property type="entry name" value="FAD/NAD(P)-binding domain"/>
    <property type="match status" value="1"/>
</dbReference>
<proteinExistence type="inferred from homology"/>
<comment type="caution">
    <text evidence="5">The sequence shown here is derived from an EMBL/GenBank/DDBJ whole genome shotgun (WGS) entry which is preliminary data.</text>
</comment>
<sequence length="415" mass="45231">MLNSTGRVMEEEVVIVGAGIGGLAAAVALKRVGVKAVVLERAAELRATGSAIGLFPNAWRALDAIGVADKLQALYAPVGSALIIDVNTRMTQEVRYDANGKRAGPRVVHRKTLLQTLASELNSDTIRFSSGIRIIESQVEDGHHFAILGLEDGTIIKAKVVIGCDGIHSVVARNLKLASPVDSGRSAARGLAIYPNGHGLPHAPHQFVDVSRRAGLGPINDKEIYWFFVCKTPPKEEGIQNDPRLITREVMENWAKDFPETFIDAVRHADMSTTSWASLMFRYPWDVIFGKLNTENVTVLGDAMHPTTPDLGQGGGMALEDAVVLGRHIGNVTGPDGTLMPEGVSRALTNYVEERRWRAAWVIAASFVSGWVQQDGSGWFMKFLRGVFYKTIMPKIFSIADYDCGKLPSKNESFH</sequence>
<dbReference type="InterPro" id="IPR002938">
    <property type="entry name" value="FAD-bd"/>
</dbReference>
<dbReference type="InterPro" id="IPR036188">
    <property type="entry name" value="FAD/NAD-bd_sf"/>
</dbReference>
<organism evidence="5 6">
    <name type="scientific">Cuscuta australis</name>
    <dbReference type="NCBI Taxonomy" id="267555"/>
    <lineage>
        <taxon>Eukaryota</taxon>
        <taxon>Viridiplantae</taxon>
        <taxon>Streptophyta</taxon>
        <taxon>Embryophyta</taxon>
        <taxon>Tracheophyta</taxon>
        <taxon>Spermatophyta</taxon>
        <taxon>Magnoliopsida</taxon>
        <taxon>eudicotyledons</taxon>
        <taxon>Gunneridae</taxon>
        <taxon>Pentapetalae</taxon>
        <taxon>asterids</taxon>
        <taxon>lamiids</taxon>
        <taxon>Solanales</taxon>
        <taxon>Convolvulaceae</taxon>
        <taxon>Cuscuteae</taxon>
        <taxon>Cuscuta</taxon>
        <taxon>Cuscuta subgen. Grammica</taxon>
        <taxon>Cuscuta sect. Cleistogrammica</taxon>
    </lineage>
</organism>
<dbReference type="SUPFAM" id="SSF51905">
    <property type="entry name" value="FAD/NAD(P)-binding domain"/>
    <property type="match status" value="1"/>
</dbReference>
<feature type="domain" description="FAD-binding" evidence="4">
    <location>
        <begin position="12"/>
        <end position="363"/>
    </location>
</feature>
<evidence type="ECO:0000313" key="6">
    <source>
        <dbReference type="Proteomes" id="UP000249390"/>
    </source>
</evidence>
<evidence type="ECO:0000313" key="5">
    <source>
        <dbReference type="EMBL" id="RAL40881.1"/>
    </source>
</evidence>
<dbReference type="PRINTS" id="PR00420">
    <property type="entry name" value="RNGMNOXGNASE"/>
</dbReference>
<dbReference type="PANTHER" id="PTHR45934">
    <property type="entry name" value="FAD/NAD(P)-BINDING OXIDOREDUCTASE FAMILY PROTEIN"/>
    <property type="match status" value="1"/>
</dbReference>
<dbReference type="PANTHER" id="PTHR45934:SF1">
    <property type="entry name" value="OS04G0423100 PROTEIN"/>
    <property type="match status" value="1"/>
</dbReference>